<protein>
    <recommendedName>
        <fullName evidence="1">Reverse transcriptase/retrotransposon-derived protein RNase H-like domain-containing protein</fullName>
    </recommendedName>
</protein>
<dbReference type="PANTHER" id="PTHR34072">
    <property type="entry name" value="ENZYMATIC POLYPROTEIN-RELATED"/>
    <property type="match status" value="1"/>
</dbReference>
<feature type="domain" description="Reverse transcriptase/retrotransposon-derived protein RNase H-like" evidence="1">
    <location>
        <begin position="21"/>
        <end position="88"/>
    </location>
</feature>
<dbReference type="Proteomes" id="UP000077202">
    <property type="component" value="Unassembled WGS sequence"/>
</dbReference>
<gene>
    <name evidence="2" type="ORF">AXG93_1730s1000</name>
</gene>
<reference evidence="2" key="1">
    <citation type="submission" date="2016-03" db="EMBL/GenBank/DDBJ databases">
        <title>Mechanisms controlling the formation of the plant cell surface in tip-growing cells are functionally conserved among land plants.</title>
        <authorList>
            <person name="Honkanen S."/>
            <person name="Jones V.A."/>
            <person name="Morieri G."/>
            <person name="Champion C."/>
            <person name="Hetherington A.J."/>
            <person name="Kelly S."/>
            <person name="Saint-Marcoux D."/>
            <person name="Proust H."/>
            <person name="Prescott H."/>
            <person name="Dolan L."/>
        </authorList>
    </citation>
    <scope>NUCLEOTIDE SEQUENCE [LARGE SCALE GENOMIC DNA]</scope>
    <source>
        <tissue evidence="2">Whole gametophyte</tissue>
    </source>
</reference>
<dbReference type="Pfam" id="PF17919">
    <property type="entry name" value="RT_RNaseH_2"/>
    <property type="match status" value="1"/>
</dbReference>
<sequence length="197" mass="22729">MYAITTDSLTKLLRKDEPNEWGEKQLKAFKELKEKLTSAPVLRSPNWNKAYHVFVDTLAFAIGAMLSQKNENRKDYPIYFFSRSLCPATCGEDGRSIRTYCKMTSSRDSRYANLYRCLLTLQWPKEMDAQQHTVFIHKARPYQIQQGVLFKPLPDDRLCHCLETSKVVRVVTAMHAEDVEGHYATKNTLAKILNAGY</sequence>
<proteinExistence type="predicted"/>
<evidence type="ECO:0000259" key="1">
    <source>
        <dbReference type="Pfam" id="PF17919"/>
    </source>
</evidence>
<evidence type="ECO:0000313" key="3">
    <source>
        <dbReference type="Proteomes" id="UP000077202"/>
    </source>
</evidence>
<accession>A0A176WME5</accession>
<dbReference type="Gene3D" id="3.30.70.270">
    <property type="match status" value="1"/>
</dbReference>
<dbReference type="InterPro" id="IPR043128">
    <property type="entry name" value="Rev_trsase/Diguanyl_cyclase"/>
</dbReference>
<keyword evidence="3" id="KW-1185">Reference proteome</keyword>
<dbReference type="InterPro" id="IPR043502">
    <property type="entry name" value="DNA/RNA_pol_sf"/>
</dbReference>
<dbReference type="InterPro" id="IPR041577">
    <property type="entry name" value="RT_RNaseH_2"/>
</dbReference>
<name>A0A176WME5_MARPO</name>
<dbReference type="SUPFAM" id="SSF56672">
    <property type="entry name" value="DNA/RNA polymerases"/>
    <property type="match status" value="1"/>
</dbReference>
<evidence type="ECO:0000313" key="2">
    <source>
        <dbReference type="EMBL" id="OAE33585.1"/>
    </source>
</evidence>
<dbReference type="PANTHER" id="PTHR34072:SF52">
    <property type="entry name" value="RIBONUCLEASE H"/>
    <property type="match status" value="1"/>
</dbReference>
<dbReference type="EMBL" id="LVLJ01000611">
    <property type="protein sequence ID" value="OAE33585.1"/>
    <property type="molecule type" value="Genomic_DNA"/>
</dbReference>
<comment type="caution">
    <text evidence="2">The sequence shown here is derived from an EMBL/GenBank/DDBJ whole genome shotgun (WGS) entry which is preliminary data.</text>
</comment>
<organism evidence="2 3">
    <name type="scientific">Marchantia polymorpha subsp. ruderalis</name>
    <dbReference type="NCBI Taxonomy" id="1480154"/>
    <lineage>
        <taxon>Eukaryota</taxon>
        <taxon>Viridiplantae</taxon>
        <taxon>Streptophyta</taxon>
        <taxon>Embryophyta</taxon>
        <taxon>Marchantiophyta</taxon>
        <taxon>Marchantiopsida</taxon>
        <taxon>Marchantiidae</taxon>
        <taxon>Marchantiales</taxon>
        <taxon>Marchantiaceae</taxon>
        <taxon>Marchantia</taxon>
    </lineage>
</organism>
<dbReference type="AlphaFoldDB" id="A0A176WME5"/>